<organism evidence="2 3">
    <name type="scientific">Paenibacillus sacheonensis</name>
    <dbReference type="NCBI Taxonomy" id="742054"/>
    <lineage>
        <taxon>Bacteria</taxon>
        <taxon>Bacillati</taxon>
        <taxon>Bacillota</taxon>
        <taxon>Bacilli</taxon>
        <taxon>Bacillales</taxon>
        <taxon>Paenibacillaceae</taxon>
        <taxon>Paenibacillus</taxon>
    </lineage>
</organism>
<reference evidence="2 3" key="1">
    <citation type="submission" date="2020-01" db="EMBL/GenBank/DDBJ databases">
        <title>Paenibacillus soybeanensis sp. nov. isolated from the nodules of soybean (Glycine max(L.) Merr).</title>
        <authorList>
            <person name="Wang H."/>
        </authorList>
    </citation>
    <scope>NUCLEOTIDE SEQUENCE [LARGE SCALE GENOMIC DNA]</scope>
    <source>
        <strain evidence="2 3">DSM 23054</strain>
    </source>
</reference>
<dbReference type="AlphaFoldDB" id="A0A7X5C1V5"/>
<comment type="caution">
    <text evidence="2">The sequence shown here is derived from an EMBL/GenBank/DDBJ whole genome shotgun (WGS) entry which is preliminary data.</text>
</comment>
<name>A0A7X5C1V5_9BACL</name>
<proteinExistence type="predicted"/>
<feature type="transmembrane region" description="Helical" evidence="1">
    <location>
        <begin position="29"/>
        <end position="47"/>
    </location>
</feature>
<keyword evidence="1" id="KW-0472">Membrane</keyword>
<dbReference type="RefSeq" id="WP_161704730.1">
    <property type="nucleotide sequence ID" value="NZ_JAAAMU010000026.1"/>
</dbReference>
<keyword evidence="1" id="KW-1133">Transmembrane helix</keyword>
<evidence type="ECO:0000313" key="3">
    <source>
        <dbReference type="Proteomes" id="UP000558113"/>
    </source>
</evidence>
<keyword evidence="3" id="KW-1185">Reference proteome</keyword>
<sequence>MTPLLLAILVTAALFIHYGKQRRPLKDMLLLAALSLAGIAQFALLIVDKPVRLPALIAAVIDVLGFA</sequence>
<evidence type="ECO:0000313" key="2">
    <source>
        <dbReference type="EMBL" id="NBC73096.1"/>
    </source>
</evidence>
<keyword evidence="1" id="KW-0812">Transmembrane</keyword>
<accession>A0A7X5C1V5</accession>
<dbReference type="Proteomes" id="UP000558113">
    <property type="component" value="Unassembled WGS sequence"/>
</dbReference>
<gene>
    <name evidence="2" type="ORF">GT003_29395</name>
</gene>
<protein>
    <submittedName>
        <fullName evidence="2">Uncharacterized protein</fullName>
    </submittedName>
</protein>
<evidence type="ECO:0000256" key="1">
    <source>
        <dbReference type="SAM" id="Phobius"/>
    </source>
</evidence>
<dbReference type="EMBL" id="JAAAMU010000026">
    <property type="protein sequence ID" value="NBC73096.1"/>
    <property type="molecule type" value="Genomic_DNA"/>
</dbReference>